<evidence type="ECO:0000256" key="5">
    <source>
        <dbReference type="ARBA" id="ARBA00022694"/>
    </source>
</evidence>
<evidence type="ECO:0000256" key="8">
    <source>
        <dbReference type="ARBA" id="ARBA00022842"/>
    </source>
</evidence>
<evidence type="ECO:0000256" key="4">
    <source>
        <dbReference type="ARBA" id="ARBA00022679"/>
    </source>
</evidence>
<comment type="caution">
    <text evidence="10">Lacks conserved residue(s) required for the propagation of feature annotation.</text>
</comment>
<dbReference type="InterPro" id="IPR027417">
    <property type="entry name" value="P-loop_NTPase"/>
</dbReference>
<dbReference type="NCBIfam" id="TIGR00174">
    <property type="entry name" value="miaA"/>
    <property type="match status" value="1"/>
</dbReference>
<dbReference type="PANTHER" id="PTHR11088">
    <property type="entry name" value="TRNA DIMETHYLALLYLTRANSFERASE"/>
    <property type="match status" value="1"/>
</dbReference>
<name>A0A968GBT4_9SPIO</name>
<evidence type="ECO:0000256" key="11">
    <source>
        <dbReference type="RuleBase" id="RU003783"/>
    </source>
</evidence>
<comment type="cofactor">
    <cofactor evidence="1 10">
        <name>Mg(2+)</name>
        <dbReference type="ChEBI" id="CHEBI:18420"/>
    </cofactor>
</comment>
<evidence type="ECO:0000256" key="13">
    <source>
        <dbReference type="RuleBase" id="RU003785"/>
    </source>
</evidence>
<evidence type="ECO:0000256" key="6">
    <source>
        <dbReference type="ARBA" id="ARBA00022741"/>
    </source>
</evidence>
<dbReference type="HAMAP" id="MF_00185">
    <property type="entry name" value="IPP_trans"/>
    <property type="match status" value="1"/>
</dbReference>
<feature type="site" description="Interaction with substrate tRNA" evidence="10">
    <location>
        <position position="109"/>
    </location>
</feature>
<keyword evidence="6 10" id="KW-0547">Nucleotide-binding</keyword>
<dbReference type="PANTHER" id="PTHR11088:SF60">
    <property type="entry name" value="TRNA DIMETHYLALLYLTRANSFERASE"/>
    <property type="match status" value="1"/>
</dbReference>
<evidence type="ECO:0000256" key="10">
    <source>
        <dbReference type="HAMAP-Rule" id="MF_00185"/>
    </source>
</evidence>
<proteinExistence type="inferred from homology"/>
<dbReference type="GO" id="GO:0005524">
    <property type="term" value="F:ATP binding"/>
    <property type="evidence" value="ECO:0007669"/>
    <property type="project" value="UniProtKB-UniRule"/>
</dbReference>
<dbReference type="GO" id="GO:0052381">
    <property type="term" value="F:tRNA dimethylallyltransferase activity"/>
    <property type="evidence" value="ECO:0007669"/>
    <property type="project" value="UniProtKB-UniRule"/>
</dbReference>
<dbReference type="InterPro" id="IPR018022">
    <property type="entry name" value="IPT"/>
</dbReference>
<comment type="function">
    <text evidence="2 10 12">Catalyzes the transfer of a dimethylallyl group onto the adenine at position 37 in tRNAs that read codons beginning with uridine, leading to the formation of N6-(dimethylallyl)adenosine (i(6)A).</text>
</comment>
<evidence type="ECO:0000313" key="15">
    <source>
        <dbReference type="Proteomes" id="UP000711995"/>
    </source>
</evidence>
<keyword evidence="5 10" id="KW-0819">tRNA processing</keyword>
<evidence type="ECO:0000256" key="2">
    <source>
        <dbReference type="ARBA" id="ARBA00003213"/>
    </source>
</evidence>
<evidence type="ECO:0000256" key="3">
    <source>
        <dbReference type="ARBA" id="ARBA00005842"/>
    </source>
</evidence>
<dbReference type="InterPro" id="IPR039657">
    <property type="entry name" value="Dimethylallyltransferase"/>
</dbReference>
<evidence type="ECO:0000256" key="9">
    <source>
        <dbReference type="ARBA" id="ARBA00049563"/>
    </source>
</evidence>
<evidence type="ECO:0000313" key="14">
    <source>
        <dbReference type="EMBL" id="NIZ40481.1"/>
    </source>
</evidence>
<feature type="binding site" evidence="10">
    <location>
        <begin position="2"/>
        <end position="9"/>
    </location>
    <ligand>
        <name>ATP</name>
        <dbReference type="ChEBI" id="CHEBI:30616"/>
    </ligand>
</feature>
<keyword evidence="7 10" id="KW-0067">ATP-binding</keyword>
<comment type="subunit">
    <text evidence="10">Monomer.</text>
</comment>
<reference evidence="14 15" key="1">
    <citation type="submission" date="2020-03" db="EMBL/GenBank/DDBJ databases">
        <title>Spirochaetal bacteria isolated from arthropods constitute a novel genus Entomospira genus novum within the order Spirochaetales.</title>
        <authorList>
            <person name="Grana-Miraglia L."/>
            <person name="Sikutova S."/>
            <person name="Fingerle V."/>
            <person name="Sing A."/>
            <person name="Castillo-Ramirez S."/>
            <person name="Margos G."/>
            <person name="Rudolf I."/>
        </authorList>
    </citation>
    <scope>NUCLEOTIDE SEQUENCE [LARGE SCALE GENOMIC DNA]</scope>
    <source>
        <strain evidence="14 15">BR193</strain>
    </source>
</reference>
<protein>
    <recommendedName>
        <fullName evidence="10">tRNA dimethylallyltransferase</fullName>
        <ecNumber evidence="10">2.5.1.75</ecNumber>
    </recommendedName>
    <alternativeName>
        <fullName evidence="10">Dimethylallyl diphosphate:tRNA dimethylallyltransferase</fullName>
        <shortName evidence="10">DMAPP:tRNA dimethylallyltransferase</shortName>
        <shortName evidence="10">DMATase</shortName>
    </alternativeName>
    <alternativeName>
        <fullName evidence="10">Isopentenyl-diphosphate:tRNA isopentenyltransferase</fullName>
        <shortName evidence="10">IPP transferase</shortName>
        <shortName evidence="10">IPPT</shortName>
        <shortName evidence="10">IPTase</shortName>
    </alternativeName>
</protein>
<feature type="site" description="Interaction with substrate tRNA" evidence="10">
    <location>
        <position position="87"/>
    </location>
</feature>
<dbReference type="Pfam" id="PF01715">
    <property type="entry name" value="IPPT"/>
    <property type="match status" value="1"/>
</dbReference>
<dbReference type="SUPFAM" id="SSF52540">
    <property type="entry name" value="P-loop containing nucleoside triphosphate hydrolases"/>
    <property type="match status" value="1"/>
</dbReference>
<keyword evidence="8 10" id="KW-0460">Magnesium</keyword>
<accession>A0A968GBT4</accession>
<dbReference type="GO" id="GO:0006400">
    <property type="term" value="P:tRNA modification"/>
    <property type="evidence" value="ECO:0007669"/>
    <property type="project" value="TreeGrafter"/>
</dbReference>
<evidence type="ECO:0000256" key="1">
    <source>
        <dbReference type="ARBA" id="ARBA00001946"/>
    </source>
</evidence>
<dbReference type="AlphaFoldDB" id="A0A968GBT4"/>
<dbReference type="Proteomes" id="UP000711995">
    <property type="component" value="Unassembled WGS sequence"/>
</dbReference>
<dbReference type="Gene3D" id="1.10.20.140">
    <property type="match status" value="1"/>
</dbReference>
<comment type="similarity">
    <text evidence="3 10 13">Belongs to the IPP transferase family.</text>
</comment>
<keyword evidence="4 10" id="KW-0808">Transferase</keyword>
<evidence type="ECO:0000256" key="7">
    <source>
        <dbReference type="ARBA" id="ARBA00022840"/>
    </source>
</evidence>
<sequence length="300" mass="34700">MGKTSAISTMKDLIDAVIYADASVAYRDLLIGVAKPTLEERCGLPHYMIDILEMHEQLNVAEFVDQSDAIIAQYHEQDGVVMLTGGTLYYLKNFLYGLPQTPAVSEVSRDRVQEMLLTLGKQRLHEQLSSVDPISAERIAWQDSYRVSRALEVYYDSGLPVSSFYLEKHTLRDMYDFLLVELHRPRQELYQRINERVDRMWDEGLVAEVVKLRERGLSPEMAAGRAIGYREFFETDQPLALIKENIKQNTRRYAKRQLTFLRSLPVDYQVHADDSERLSAIVGDFLRERKSNKLQKSCRQ</sequence>
<dbReference type="EMBL" id="JAATLJ010000001">
    <property type="protein sequence ID" value="NIZ40481.1"/>
    <property type="molecule type" value="Genomic_DNA"/>
</dbReference>
<gene>
    <name evidence="10 14" type="primary">miaA</name>
    <name evidence="14" type="ORF">HCT14_02990</name>
</gene>
<dbReference type="EC" id="2.5.1.75" evidence="10"/>
<dbReference type="Gene3D" id="3.40.50.300">
    <property type="entry name" value="P-loop containing nucleotide triphosphate hydrolases"/>
    <property type="match status" value="1"/>
</dbReference>
<comment type="catalytic activity">
    <reaction evidence="9 10 11">
        <text>adenosine(37) in tRNA + dimethylallyl diphosphate = N(6)-dimethylallyladenosine(37) in tRNA + diphosphate</text>
        <dbReference type="Rhea" id="RHEA:26482"/>
        <dbReference type="Rhea" id="RHEA-COMP:10162"/>
        <dbReference type="Rhea" id="RHEA-COMP:10375"/>
        <dbReference type="ChEBI" id="CHEBI:33019"/>
        <dbReference type="ChEBI" id="CHEBI:57623"/>
        <dbReference type="ChEBI" id="CHEBI:74411"/>
        <dbReference type="ChEBI" id="CHEBI:74415"/>
        <dbReference type="EC" id="2.5.1.75"/>
    </reaction>
</comment>
<comment type="caution">
    <text evidence="14">The sequence shown here is derived from an EMBL/GenBank/DDBJ whole genome shotgun (WGS) entry which is preliminary data.</text>
</comment>
<organism evidence="14 15">
    <name type="scientific">Entomospira entomophila</name>
    <dbReference type="NCBI Taxonomy" id="2719988"/>
    <lineage>
        <taxon>Bacteria</taxon>
        <taxon>Pseudomonadati</taxon>
        <taxon>Spirochaetota</taxon>
        <taxon>Spirochaetia</taxon>
        <taxon>Spirochaetales</taxon>
        <taxon>Spirochaetaceae</taxon>
        <taxon>Entomospira</taxon>
    </lineage>
</organism>
<evidence type="ECO:0000256" key="12">
    <source>
        <dbReference type="RuleBase" id="RU003784"/>
    </source>
</evidence>
<keyword evidence="15" id="KW-1185">Reference proteome</keyword>